<accession>A0A6J6GUE5</accession>
<reference evidence="2" key="1">
    <citation type="submission" date="2020-05" db="EMBL/GenBank/DDBJ databases">
        <authorList>
            <person name="Chiriac C."/>
            <person name="Salcher M."/>
            <person name="Ghai R."/>
            <person name="Kavagutti S V."/>
        </authorList>
    </citation>
    <scope>NUCLEOTIDE SEQUENCE</scope>
</reference>
<protein>
    <submittedName>
        <fullName evidence="2">Unannotated protein</fullName>
    </submittedName>
</protein>
<organism evidence="2">
    <name type="scientific">freshwater metagenome</name>
    <dbReference type="NCBI Taxonomy" id="449393"/>
    <lineage>
        <taxon>unclassified sequences</taxon>
        <taxon>metagenomes</taxon>
        <taxon>ecological metagenomes</taxon>
    </lineage>
</organism>
<evidence type="ECO:0000313" key="2">
    <source>
        <dbReference type="EMBL" id="CAB4603553.1"/>
    </source>
</evidence>
<evidence type="ECO:0000256" key="1">
    <source>
        <dbReference type="SAM" id="Phobius"/>
    </source>
</evidence>
<feature type="transmembrane region" description="Helical" evidence="1">
    <location>
        <begin position="12"/>
        <end position="32"/>
    </location>
</feature>
<keyword evidence="1" id="KW-1133">Transmembrane helix</keyword>
<gene>
    <name evidence="2" type="ORF">UFOPK1835_00604</name>
</gene>
<proteinExistence type="predicted"/>
<dbReference type="AlphaFoldDB" id="A0A6J6GUE5"/>
<keyword evidence="1" id="KW-0812">Transmembrane</keyword>
<sequence>MFAYLDAGTGSLIVAALAGGIAGVAVLFRLYWNRFLGLFSKNRREKAKAISEDLVPQNPDELK</sequence>
<name>A0A6J6GUE5_9ZZZZ</name>
<dbReference type="EMBL" id="CAEZUP010000017">
    <property type="protein sequence ID" value="CAB4603553.1"/>
    <property type="molecule type" value="Genomic_DNA"/>
</dbReference>
<keyword evidence="1" id="KW-0472">Membrane</keyword>